<keyword evidence="2 3" id="KW-0067">ATP-binding</keyword>
<dbReference type="SUPFAM" id="SSF52980">
    <property type="entry name" value="Restriction endonuclease-like"/>
    <property type="match status" value="1"/>
</dbReference>
<proteinExistence type="predicted"/>
<feature type="domain" description="ATP-cone" evidence="4">
    <location>
        <begin position="4"/>
        <end position="86"/>
    </location>
</feature>
<dbReference type="InterPro" id="IPR011335">
    <property type="entry name" value="Restrct_endonuc-II-like"/>
</dbReference>
<organism evidence="5 6">
    <name type="scientific">Candidatus Gottesmanbacteria bacterium RIFCSPHIGHO2_02_FULL_39_14</name>
    <dbReference type="NCBI Taxonomy" id="1798383"/>
    <lineage>
        <taxon>Bacteria</taxon>
        <taxon>Candidatus Gottesmaniibacteriota</taxon>
    </lineage>
</organism>
<protein>
    <recommendedName>
        <fullName evidence="4">ATP-cone domain-containing protein</fullName>
    </recommendedName>
</protein>
<dbReference type="GO" id="GO:0005524">
    <property type="term" value="F:ATP binding"/>
    <property type="evidence" value="ECO:0007669"/>
    <property type="project" value="UniProtKB-UniRule"/>
</dbReference>
<evidence type="ECO:0000313" key="5">
    <source>
        <dbReference type="EMBL" id="OGG18922.1"/>
    </source>
</evidence>
<gene>
    <name evidence="5" type="ORF">A3D78_05700</name>
</gene>
<dbReference type="EMBL" id="MFJM01000012">
    <property type="protein sequence ID" value="OGG18922.1"/>
    <property type="molecule type" value="Genomic_DNA"/>
</dbReference>
<dbReference type="Pfam" id="PF04471">
    <property type="entry name" value="Mrr_cat"/>
    <property type="match status" value="1"/>
</dbReference>
<name>A0A1F6A333_9BACT</name>
<dbReference type="Gene3D" id="3.40.1350.10">
    <property type="match status" value="1"/>
</dbReference>
<dbReference type="AlphaFoldDB" id="A0A1F6A333"/>
<evidence type="ECO:0000313" key="6">
    <source>
        <dbReference type="Proteomes" id="UP000176253"/>
    </source>
</evidence>
<evidence type="ECO:0000256" key="3">
    <source>
        <dbReference type="PROSITE-ProRule" id="PRU00492"/>
    </source>
</evidence>
<dbReference type="PROSITE" id="PS51161">
    <property type="entry name" value="ATP_CONE"/>
    <property type="match status" value="1"/>
</dbReference>
<dbReference type="GO" id="GO:0003677">
    <property type="term" value="F:DNA binding"/>
    <property type="evidence" value="ECO:0007669"/>
    <property type="project" value="InterPro"/>
</dbReference>
<comment type="caution">
    <text evidence="5">The sequence shown here is derived from an EMBL/GenBank/DDBJ whole genome shotgun (WGS) entry which is preliminary data.</text>
</comment>
<sequence>MDTITVIKATGEKEAFSEEKLRNSIKRAGVPLELHDAALSHVKNILYPEIHTSEIYKHILEYLGQSPSPHSQARYRLKQAIIDLGPTGFPFEKFIASILQKQDYKVDTDVVIYGLCIAHEIDVVAQKNNQKIMIECKFHNNIGNRTDVKVALYVFARYQDLTAGWIGRSNATRFNEVWLVTNTKASQEAIVYAQCMGMKIISWGYPEKGNLQDLIEIEKLFPVTCLINLTYNHKKILLENNIVLCRDLLDNQMYIDLLKLTPEDRQKLLTELKAL</sequence>
<reference evidence="5 6" key="1">
    <citation type="journal article" date="2016" name="Nat. Commun.">
        <title>Thousands of microbial genomes shed light on interconnected biogeochemical processes in an aquifer system.</title>
        <authorList>
            <person name="Anantharaman K."/>
            <person name="Brown C.T."/>
            <person name="Hug L.A."/>
            <person name="Sharon I."/>
            <person name="Castelle C.J."/>
            <person name="Probst A.J."/>
            <person name="Thomas B.C."/>
            <person name="Singh A."/>
            <person name="Wilkins M.J."/>
            <person name="Karaoz U."/>
            <person name="Brodie E.L."/>
            <person name="Williams K.H."/>
            <person name="Hubbard S.S."/>
            <person name="Banfield J.F."/>
        </authorList>
    </citation>
    <scope>NUCLEOTIDE SEQUENCE [LARGE SCALE GENOMIC DNA]</scope>
</reference>
<evidence type="ECO:0000256" key="2">
    <source>
        <dbReference type="ARBA" id="ARBA00022840"/>
    </source>
</evidence>
<dbReference type="CDD" id="cd22308">
    <property type="entry name" value="Af1548-like"/>
    <property type="match status" value="1"/>
</dbReference>
<evidence type="ECO:0000256" key="1">
    <source>
        <dbReference type="ARBA" id="ARBA00022741"/>
    </source>
</evidence>
<dbReference type="Proteomes" id="UP000176253">
    <property type="component" value="Unassembled WGS sequence"/>
</dbReference>
<dbReference type="Pfam" id="PF03477">
    <property type="entry name" value="ATP-cone"/>
    <property type="match status" value="1"/>
</dbReference>
<accession>A0A1F6A333</accession>
<evidence type="ECO:0000259" key="4">
    <source>
        <dbReference type="PROSITE" id="PS51161"/>
    </source>
</evidence>
<dbReference type="InterPro" id="IPR007560">
    <property type="entry name" value="Restrct_endonuc_IV_Mrr"/>
</dbReference>
<keyword evidence="1 3" id="KW-0547">Nucleotide-binding</keyword>
<dbReference type="STRING" id="1798383.A3D78_05700"/>
<dbReference type="InterPro" id="IPR005144">
    <property type="entry name" value="ATP-cone_dom"/>
</dbReference>
<dbReference type="GO" id="GO:0009307">
    <property type="term" value="P:DNA restriction-modification system"/>
    <property type="evidence" value="ECO:0007669"/>
    <property type="project" value="InterPro"/>
</dbReference>
<dbReference type="GO" id="GO:0004519">
    <property type="term" value="F:endonuclease activity"/>
    <property type="evidence" value="ECO:0007669"/>
    <property type="project" value="InterPro"/>
</dbReference>
<dbReference type="InterPro" id="IPR011856">
    <property type="entry name" value="tRNA_endonuc-like_dom_sf"/>
</dbReference>